<organism evidence="1 2">
    <name type="scientific">Parapedobacter indicus</name>
    <dbReference type="NCBI Taxonomy" id="1477437"/>
    <lineage>
        <taxon>Bacteria</taxon>
        <taxon>Pseudomonadati</taxon>
        <taxon>Bacteroidota</taxon>
        <taxon>Sphingobacteriia</taxon>
        <taxon>Sphingobacteriales</taxon>
        <taxon>Sphingobacteriaceae</taxon>
        <taxon>Parapedobacter</taxon>
    </lineage>
</organism>
<protein>
    <submittedName>
        <fullName evidence="1">Uncharacterized protein</fullName>
    </submittedName>
</protein>
<proteinExistence type="predicted"/>
<name>A0A1I3DS91_9SPHI</name>
<dbReference type="EMBL" id="FOQO01000001">
    <property type="protein sequence ID" value="SFH89419.1"/>
    <property type="molecule type" value="Genomic_DNA"/>
</dbReference>
<dbReference type="STRING" id="1477437.SAMN05444682_101608"/>
<dbReference type="Proteomes" id="UP000198670">
    <property type="component" value="Unassembled WGS sequence"/>
</dbReference>
<accession>A0A1I3DS91</accession>
<reference evidence="1 2" key="1">
    <citation type="submission" date="2016-10" db="EMBL/GenBank/DDBJ databases">
        <authorList>
            <person name="de Groot N.N."/>
        </authorList>
    </citation>
    <scope>NUCLEOTIDE SEQUENCE [LARGE SCALE GENOMIC DNA]</scope>
    <source>
        <strain evidence="1 2">RK1</strain>
    </source>
</reference>
<gene>
    <name evidence="1" type="ORF">SAMN05444682_101608</name>
</gene>
<dbReference type="AlphaFoldDB" id="A0A1I3DS91"/>
<evidence type="ECO:0000313" key="2">
    <source>
        <dbReference type="Proteomes" id="UP000198670"/>
    </source>
</evidence>
<keyword evidence="2" id="KW-1185">Reference proteome</keyword>
<sequence length="409" mass="48545">MWNDIFLKFNIYMEYKKYPLEWLDLLITVTLNPSNTDVSVITQEQADHIESRLREEILCLQSFIKGQVFSINKENEIDLLIKQYHASLIALLDQTIRNQEQITSEIKLIQDLNKSLLTNIDELLSFLETRFSKYISLDERVPVTYLEVTKHEFKVKTDRLQKCISHDPVVKLLIKKLTHFVTASTYPYELTFRVVLYLRELINGLEEIDWIRSNREDFSQLEQLLIYMNFNSKKFMNILTDRLANEVNCYEHTVERMDKLLYFYKAYNQLHRKPDTKLNPKYRDLDTVINNWFSQEIVYLEKKLRLTVIPLQGSTATTSRNGTKTIQKILCVLSTDQMALILRATDDLRIIHAKSLTEVFRTMAPHLSTPYKEDISHEAMRSKAYNPEERDRQIAIETLERIIQRIREY</sequence>
<evidence type="ECO:0000313" key="1">
    <source>
        <dbReference type="EMBL" id="SFH89419.1"/>
    </source>
</evidence>